<proteinExistence type="predicted"/>
<dbReference type="Pfam" id="PF11951">
    <property type="entry name" value="Fungal_trans_2"/>
    <property type="match status" value="1"/>
</dbReference>
<dbReference type="PANTHER" id="PTHR37540">
    <property type="entry name" value="TRANSCRIPTION FACTOR (ACR-2), PUTATIVE-RELATED-RELATED"/>
    <property type="match status" value="1"/>
</dbReference>
<evidence type="ECO:0000313" key="3">
    <source>
        <dbReference type="EMBL" id="KIM95233.1"/>
    </source>
</evidence>
<reference evidence="4" key="2">
    <citation type="submission" date="2015-01" db="EMBL/GenBank/DDBJ databases">
        <title>Evolutionary Origins and Diversification of the Mycorrhizal Mutualists.</title>
        <authorList>
            <consortium name="DOE Joint Genome Institute"/>
            <consortium name="Mycorrhizal Genomics Consortium"/>
            <person name="Kohler A."/>
            <person name="Kuo A."/>
            <person name="Nagy L.G."/>
            <person name="Floudas D."/>
            <person name="Copeland A."/>
            <person name="Barry K.W."/>
            <person name="Cichocki N."/>
            <person name="Veneault-Fourrey C."/>
            <person name="LaButti K."/>
            <person name="Lindquist E.A."/>
            <person name="Lipzen A."/>
            <person name="Lundell T."/>
            <person name="Morin E."/>
            <person name="Murat C."/>
            <person name="Riley R."/>
            <person name="Ohm R."/>
            <person name="Sun H."/>
            <person name="Tunlid A."/>
            <person name="Henrissat B."/>
            <person name="Grigoriev I.V."/>
            <person name="Hibbett D.S."/>
            <person name="Martin F."/>
        </authorList>
    </citation>
    <scope>NUCLEOTIDE SEQUENCE [LARGE SCALE GENOMIC DNA]</scope>
    <source>
        <strain evidence="4">Zn</strain>
    </source>
</reference>
<dbReference type="AlphaFoldDB" id="A0A0C3C8K9"/>
<dbReference type="PANTHER" id="PTHR37540:SF5">
    <property type="entry name" value="TRANSCRIPTION FACTOR DOMAIN-CONTAINING PROTEIN"/>
    <property type="match status" value="1"/>
</dbReference>
<dbReference type="InterPro" id="IPR001138">
    <property type="entry name" value="Zn2Cys6_DnaBD"/>
</dbReference>
<keyword evidence="1" id="KW-0539">Nucleus</keyword>
<evidence type="ECO:0000259" key="2">
    <source>
        <dbReference type="PROSITE" id="PS50048"/>
    </source>
</evidence>
<dbReference type="OrthoDB" id="3862662at2759"/>
<protein>
    <recommendedName>
        <fullName evidence="2">Zn(2)-C6 fungal-type domain-containing protein</fullName>
    </recommendedName>
</protein>
<dbReference type="InterPro" id="IPR036864">
    <property type="entry name" value="Zn2-C6_fun-type_DNA-bd_sf"/>
</dbReference>
<keyword evidence="4" id="KW-1185">Reference proteome</keyword>
<organism evidence="3 4">
    <name type="scientific">Oidiodendron maius (strain Zn)</name>
    <dbReference type="NCBI Taxonomy" id="913774"/>
    <lineage>
        <taxon>Eukaryota</taxon>
        <taxon>Fungi</taxon>
        <taxon>Dikarya</taxon>
        <taxon>Ascomycota</taxon>
        <taxon>Pezizomycotina</taxon>
        <taxon>Leotiomycetes</taxon>
        <taxon>Leotiomycetes incertae sedis</taxon>
        <taxon>Myxotrichaceae</taxon>
        <taxon>Oidiodendron</taxon>
    </lineage>
</organism>
<dbReference type="InParanoid" id="A0A0C3C8K9"/>
<dbReference type="InterPro" id="IPR021858">
    <property type="entry name" value="Fun_TF"/>
</dbReference>
<dbReference type="Gene3D" id="4.10.240.10">
    <property type="entry name" value="Zn(2)-C6 fungal-type DNA-binding domain"/>
    <property type="match status" value="1"/>
</dbReference>
<dbReference type="PROSITE" id="PS50048">
    <property type="entry name" value="ZN2_CY6_FUNGAL_2"/>
    <property type="match status" value="1"/>
</dbReference>
<dbReference type="Proteomes" id="UP000054321">
    <property type="component" value="Unassembled WGS sequence"/>
</dbReference>
<dbReference type="CDD" id="cd00067">
    <property type="entry name" value="GAL4"/>
    <property type="match status" value="1"/>
</dbReference>
<dbReference type="HOGENOM" id="CLU_591962_0_0_1"/>
<dbReference type="GO" id="GO:0008270">
    <property type="term" value="F:zinc ion binding"/>
    <property type="evidence" value="ECO:0007669"/>
    <property type="project" value="InterPro"/>
</dbReference>
<sequence length="462" mass="52255">MALSDGSELALQSCEACKSRKKKCDRAFPSCTTCRTKLLRCVYEDTTQSELRKLRGQVDNFNKLLRNGSITTYLPTLGILHVEPPVQYPIPSRWYMPFLLQHLFVIDRELISPSFTRIENSEQDTFPPNTWIRFSLTDPCLFHAVLFAASSHLDVIRREQDNPITQYHRRNTVQLLLSSISESGTVRNSSIAATMYLWHYESMNCHIEEAEIHKKGLQQMVEASGGLEQLGSDGFLAHLITLIDIGDAILNASQPAFTDPASILSPLAPVTLLSERLMRPERELSINGMPLPLLDLLRHVHETTLRFESQMLEDQLRTSSTTGSRARVLRRMSEIFSEDELLSFSETTGNDSFYVACRCAANIHLKSMGQVVPYSSDGNQKLVKQLGLALSQTSKSMWHETEPEIYIWLCFTGAAADQEGKTWFLAKAGPVVMSLKPDELQQFKTGVLRFCQLLQYLEELDL</sequence>
<dbReference type="Pfam" id="PF00172">
    <property type="entry name" value="Zn_clus"/>
    <property type="match status" value="1"/>
</dbReference>
<dbReference type="PROSITE" id="PS00463">
    <property type="entry name" value="ZN2_CY6_FUNGAL_1"/>
    <property type="match status" value="1"/>
</dbReference>
<evidence type="ECO:0000256" key="1">
    <source>
        <dbReference type="ARBA" id="ARBA00023242"/>
    </source>
</evidence>
<evidence type="ECO:0000313" key="4">
    <source>
        <dbReference type="Proteomes" id="UP000054321"/>
    </source>
</evidence>
<feature type="domain" description="Zn(2)-C6 fungal-type" evidence="2">
    <location>
        <begin position="13"/>
        <end position="43"/>
    </location>
</feature>
<dbReference type="EMBL" id="KN832887">
    <property type="protein sequence ID" value="KIM95233.1"/>
    <property type="molecule type" value="Genomic_DNA"/>
</dbReference>
<name>A0A0C3C8K9_OIDMZ</name>
<dbReference type="SMART" id="SM00066">
    <property type="entry name" value="GAL4"/>
    <property type="match status" value="1"/>
</dbReference>
<dbReference type="STRING" id="913774.A0A0C3C8K9"/>
<reference evidence="3 4" key="1">
    <citation type="submission" date="2014-04" db="EMBL/GenBank/DDBJ databases">
        <authorList>
            <consortium name="DOE Joint Genome Institute"/>
            <person name="Kuo A."/>
            <person name="Martino E."/>
            <person name="Perotto S."/>
            <person name="Kohler A."/>
            <person name="Nagy L.G."/>
            <person name="Floudas D."/>
            <person name="Copeland A."/>
            <person name="Barry K.W."/>
            <person name="Cichocki N."/>
            <person name="Veneault-Fourrey C."/>
            <person name="LaButti K."/>
            <person name="Lindquist E.A."/>
            <person name="Lipzen A."/>
            <person name="Lundell T."/>
            <person name="Morin E."/>
            <person name="Murat C."/>
            <person name="Sun H."/>
            <person name="Tunlid A."/>
            <person name="Henrissat B."/>
            <person name="Grigoriev I.V."/>
            <person name="Hibbett D.S."/>
            <person name="Martin F."/>
            <person name="Nordberg H.P."/>
            <person name="Cantor M.N."/>
            <person name="Hua S.X."/>
        </authorList>
    </citation>
    <scope>NUCLEOTIDE SEQUENCE [LARGE SCALE GENOMIC DNA]</scope>
    <source>
        <strain evidence="3 4">Zn</strain>
    </source>
</reference>
<accession>A0A0C3C8K9</accession>
<dbReference type="GO" id="GO:0000981">
    <property type="term" value="F:DNA-binding transcription factor activity, RNA polymerase II-specific"/>
    <property type="evidence" value="ECO:0007669"/>
    <property type="project" value="InterPro"/>
</dbReference>
<dbReference type="SUPFAM" id="SSF57701">
    <property type="entry name" value="Zn2/Cys6 DNA-binding domain"/>
    <property type="match status" value="1"/>
</dbReference>
<gene>
    <name evidence="3" type="ORF">OIDMADRAFT_148889</name>
</gene>